<reference evidence="1 2" key="1">
    <citation type="submission" date="2015-08" db="EMBL/GenBank/DDBJ databases">
        <title>Next Generation Sequencing and Analysis of the Genome of Puccinia sorghi L Schw, the Causal Agent of Maize Common Rust.</title>
        <authorList>
            <person name="Rochi L."/>
            <person name="Burguener G."/>
            <person name="Darino M."/>
            <person name="Turjanski A."/>
            <person name="Kreff E."/>
            <person name="Dieguez M.J."/>
            <person name="Sacco F."/>
        </authorList>
    </citation>
    <scope>NUCLEOTIDE SEQUENCE [LARGE SCALE GENOMIC DNA]</scope>
    <source>
        <strain evidence="1 2">RO10H11247</strain>
    </source>
</reference>
<name>A0A0L6UD20_9BASI</name>
<proteinExistence type="predicted"/>
<gene>
    <name evidence="1" type="ORF">VP01_724g8</name>
</gene>
<dbReference type="OrthoDB" id="2498277at2759"/>
<dbReference type="AlphaFoldDB" id="A0A0L6UD20"/>
<keyword evidence="2" id="KW-1185">Reference proteome</keyword>
<sequence>MPKSGTQVLATVMETGHTSRSKLISNSISQTYFEQVVKTALILLLFPIFLSNQTALKKRCVFVGEPGTILRHTNHTDDGFISKDCGSMFTEEEFAAFLAKQAADLAEFAITNREFYHHFREKVFAGGPKTDEATTSVPACGLLTCNKRFKRDVDFRYNTLPSAPN</sequence>
<organism evidence="1 2">
    <name type="scientific">Puccinia sorghi</name>
    <dbReference type="NCBI Taxonomy" id="27349"/>
    <lineage>
        <taxon>Eukaryota</taxon>
        <taxon>Fungi</taxon>
        <taxon>Dikarya</taxon>
        <taxon>Basidiomycota</taxon>
        <taxon>Pucciniomycotina</taxon>
        <taxon>Pucciniomycetes</taxon>
        <taxon>Pucciniales</taxon>
        <taxon>Pucciniaceae</taxon>
        <taxon>Puccinia</taxon>
    </lineage>
</organism>
<protein>
    <submittedName>
        <fullName evidence="1">Uncharacterized protein</fullName>
    </submittedName>
</protein>
<evidence type="ECO:0000313" key="2">
    <source>
        <dbReference type="Proteomes" id="UP000037035"/>
    </source>
</evidence>
<accession>A0A0L6UD20</accession>
<comment type="caution">
    <text evidence="1">The sequence shown here is derived from an EMBL/GenBank/DDBJ whole genome shotgun (WGS) entry which is preliminary data.</text>
</comment>
<dbReference type="VEuPathDB" id="FungiDB:VP01_724g8"/>
<dbReference type="Proteomes" id="UP000037035">
    <property type="component" value="Unassembled WGS sequence"/>
</dbReference>
<evidence type="ECO:0000313" key="1">
    <source>
        <dbReference type="EMBL" id="KNZ46454.1"/>
    </source>
</evidence>
<dbReference type="EMBL" id="LAVV01012661">
    <property type="protein sequence ID" value="KNZ46454.1"/>
    <property type="molecule type" value="Genomic_DNA"/>
</dbReference>